<keyword evidence="1" id="KW-0175">Coiled coil</keyword>
<keyword evidence="2" id="KW-1133">Transmembrane helix</keyword>
<dbReference type="Proteomes" id="UP000461585">
    <property type="component" value="Unassembled WGS sequence"/>
</dbReference>
<evidence type="ECO:0008006" key="5">
    <source>
        <dbReference type="Google" id="ProtNLM"/>
    </source>
</evidence>
<dbReference type="AlphaFoldDB" id="A0A7X5HTL7"/>
<feature type="coiled-coil region" evidence="1">
    <location>
        <begin position="38"/>
        <end position="68"/>
    </location>
</feature>
<keyword evidence="2" id="KW-0812">Transmembrane</keyword>
<name>A0A7X5HTL7_9FIRM</name>
<gene>
    <name evidence="3" type="ORF">GXN74_01515</name>
</gene>
<keyword evidence="4" id="KW-1185">Reference proteome</keyword>
<accession>A0A7X5HTL7</accession>
<dbReference type="EMBL" id="JAAEEH010000002">
    <property type="protein sequence ID" value="NDL66426.1"/>
    <property type="molecule type" value="Genomic_DNA"/>
</dbReference>
<feature type="transmembrane region" description="Helical" evidence="2">
    <location>
        <begin position="12"/>
        <end position="31"/>
    </location>
</feature>
<dbReference type="InterPro" id="IPR007060">
    <property type="entry name" value="FtsL/DivIC"/>
</dbReference>
<keyword evidence="2" id="KW-0472">Membrane</keyword>
<comment type="caution">
    <text evidence="3">The sequence shown here is derived from an EMBL/GenBank/DDBJ whole genome shotgun (WGS) entry which is preliminary data.</text>
</comment>
<dbReference type="RefSeq" id="WP_162369152.1">
    <property type="nucleotide sequence ID" value="NZ_JAAEEH010000002.1"/>
</dbReference>
<dbReference type="Pfam" id="PF04977">
    <property type="entry name" value="DivIC"/>
    <property type="match status" value="1"/>
</dbReference>
<reference evidence="3 4" key="1">
    <citation type="submission" date="2020-01" db="EMBL/GenBank/DDBJ databases">
        <title>Anaeroalcalibacter tamaniensis gen. nov., sp. nov., moderately halophilic strictly anaerobic fermenter bacterium from mud volcano of Taman peninsula.</title>
        <authorList>
            <person name="Frolova A."/>
            <person name="Merkel A.Y."/>
            <person name="Slobodkin A.I."/>
        </authorList>
    </citation>
    <scope>NUCLEOTIDE SEQUENCE [LARGE SCALE GENOMIC DNA]</scope>
    <source>
        <strain evidence="3 4">F-3ap</strain>
    </source>
</reference>
<evidence type="ECO:0000313" key="3">
    <source>
        <dbReference type="EMBL" id="NDL66426.1"/>
    </source>
</evidence>
<proteinExistence type="predicted"/>
<evidence type="ECO:0000313" key="4">
    <source>
        <dbReference type="Proteomes" id="UP000461585"/>
    </source>
</evidence>
<sequence length="98" mass="11550">MRKKRIDNERRSIGFMIFVLVMLTGAVFLQVSNIYSRNLEREKEIGRLEQELQAAKELQVELLEEKEHVKSAEFIEAAAREKFRLIKQDEKVFIQDGP</sequence>
<organism evidence="3 4">
    <name type="scientific">Anaerotalea alkaliphila</name>
    <dbReference type="NCBI Taxonomy" id="2662126"/>
    <lineage>
        <taxon>Bacteria</taxon>
        <taxon>Bacillati</taxon>
        <taxon>Bacillota</taxon>
        <taxon>Clostridia</taxon>
        <taxon>Eubacteriales</taxon>
        <taxon>Anaerotalea</taxon>
    </lineage>
</organism>
<evidence type="ECO:0000256" key="2">
    <source>
        <dbReference type="SAM" id="Phobius"/>
    </source>
</evidence>
<evidence type="ECO:0000256" key="1">
    <source>
        <dbReference type="SAM" id="Coils"/>
    </source>
</evidence>
<protein>
    <recommendedName>
        <fullName evidence="5">Septum formation initiator</fullName>
    </recommendedName>
</protein>